<sequence>MSGFEVIGAIGAVAGIIDGSIKVWSTARKDLKLGKTFETVANRLPILRDTFQTCYEHLKPLEASLPTDTAEGLSKTIQSCDSKAKKLRTIFEETIAGENDQWYEKYRKVVRRLGKGSKVEELMKSISEDAQNLVNYHAVKSASPELCTKLEEIVTEMKSAEPSLPSDDLGSDTFNTEGGQQYNNTGSGTQYNSLNTGSGDTHNYGGITGNPVFNIVGAIISSRNNFTGSYAHSSLHPVSTYTARPSLEQQLHEQFPPLEGLQSTNETRIVVVWGLGGAGKSQLVLNHIHKHRQHYQTLFWVEAGQKQSLERDFIQIHKLLFPNVAQSDTASTIAVNDAVTAVKSWFYGQEGRSLWVMDSADIIEDKEDPFYIDLNHYLPDAPGIDIIITTRSSHAQYMNSQTSVKVAEMSEDQAVSLFRKCSKLHDASEETGQQILIIVQELGCLALAVTLAGSYISETPWLSCDLRQYLHEYRTQRKQALSQKARPYKHRYSDSVLSAWEISFNAVERRSPIAARLLNLMAFLNHDDIFLGLFAGAEASYKARESLNHPKRVVSQSVMSRASGQRKRKRPSRTNSKPSNQEKVRWIDLLLFEGPTVKHNTIKLGFKTLQAWYTPVVMTGWTQNNDKYGVWQ</sequence>
<evidence type="ECO:0000313" key="1">
    <source>
        <dbReference type="EMBL" id="KAJ9655374.1"/>
    </source>
</evidence>
<name>A0ACC3A5L9_9EURO</name>
<keyword evidence="2" id="KW-1185">Reference proteome</keyword>
<protein>
    <submittedName>
        <fullName evidence="1">Uncharacterized protein</fullName>
    </submittedName>
</protein>
<dbReference type="EMBL" id="JAPDRQ010000098">
    <property type="protein sequence ID" value="KAJ9655374.1"/>
    <property type="molecule type" value="Genomic_DNA"/>
</dbReference>
<comment type="caution">
    <text evidence="1">The sequence shown here is derived from an EMBL/GenBank/DDBJ whole genome shotgun (WGS) entry which is preliminary data.</text>
</comment>
<gene>
    <name evidence="1" type="ORF">H2198_005748</name>
</gene>
<reference evidence="1" key="1">
    <citation type="submission" date="2022-10" db="EMBL/GenBank/DDBJ databases">
        <title>Culturing micro-colonial fungi from biological soil crusts in the Mojave desert and describing Neophaeococcomyces mojavensis, and introducing the new genera and species Taxawa tesnikishii.</title>
        <authorList>
            <person name="Kurbessoian T."/>
            <person name="Stajich J.E."/>
        </authorList>
    </citation>
    <scope>NUCLEOTIDE SEQUENCE</scope>
    <source>
        <strain evidence="1">JES_112</strain>
    </source>
</reference>
<evidence type="ECO:0000313" key="2">
    <source>
        <dbReference type="Proteomes" id="UP001172386"/>
    </source>
</evidence>
<proteinExistence type="predicted"/>
<dbReference type="Proteomes" id="UP001172386">
    <property type="component" value="Unassembled WGS sequence"/>
</dbReference>
<accession>A0ACC3A5L9</accession>
<organism evidence="1 2">
    <name type="scientific">Neophaeococcomyces mojaviensis</name>
    <dbReference type="NCBI Taxonomy" id="3383035"/>
    <lineage>
        <taxon>Eukaryota</taxon>
        <taxon>Fungi</taxon>
        <taxon>Dikarya</taxon>
        <taxon>Ascomycota</taxon>
        <taxon>Pezizomycotina</taxon>
        <taxon>Eurotiomycetes</taxon>
        <taxon>Chaetothyriomycetidae</taxon>
        <taxon>Chaetothyriales</taxon>
        <taxon>Chaetothyriales incertae sedis</taxon>
        <taxon>Neophaeococcomyces</taxon>
    </lineage>
</organism>